<organism evidence="2 3">
    <name type="scientific">Gossypium schwendimanii</name>
    <name type="common">Cotton</name>
    <dbReference type="NCBI Taxonomy" id="34291"/>
    <lineage>
        <taxon>Eukaryota</taxon>
        <taxon>Viridiplantae</taxon>
        <taxon>Streptophyta</taxon>
        <taxon>Embryophyta</taxon>
        <taxon>Tracheophyta</taxon>
        <taxon>Spermatophyta</taxon>
        <taxon>Magnoliopsida</taxon>
        <taxon>eudicotyledons</taxon>
        <taxon>Gunneridae</taxon>
        <taxon>Pentapetalae</taxon>
        <taxon>rosids</taxon>
        <taxon>malvids</taxon>
        <taxon>Malvales</taxon>
        <taxon>Malvaceae</taxon>
        <taxon>Malvoideae</taxon>
        <taxon>Gossypium</taxon>
    </lineage>
</organism>
<keyword evidence="1" id="KW-0472">Membrane</keyword>
<evidence type="ECO:0000313" key="2">
    <source>
        <dbReference type="EMBL" id="MBA0879278.1"/>
    </source>
</evidence>
<evidence type="ECO:0000256" key="1">
    <source>
        <dbReference type="SAM" id="Phobius"/>
    </source>
</evidence>
<dbReference type="EMBL" id="JABFAF010274781">
    <property type="protein sequence ID" value="MBA0879278.1"/>
    <property type="molecule type" value="Genomic_DNA"/>
</dbReference>
<feature type="transmembrane region" description="Helical" evidence="1">
    <location>
        <begin position="61"/>
        <end position="80"/>
    </location>
</feature>
<accession>A0A7J9N7S2</accession>
<proteinExistence type="predicted"/>
<gene>
    <name evidence="2" type="ORF">Goshw_009604</name>
</gene>
<keyword evidence="1" id="KW-1133">Transmembrane helix</keyword>
<keyword evidence="3" id="KW-1185">Reference proteome</keyword>
<comment type="caution">
    <text evidence="2">The sequence shown here is derived from an EMBL/GenBank/DDBJ whole genome shotgun (WGS) entry which is preliminary data.</text>
</comment>
<evidence type="ECO:0000313" key="3">
    <source>
        <dbReference type="Proteomes" id="UP000593576"/>
    </source>
</evidence>
<dbReference type="AlphaFoldDB" id="A0A7J9N7S2"/>
<protein>
    <submittedName>
        <fullName evidence="2">Uncharacterized protein</fullName>
    </submittedName>
</protein>
<keyword evidence="1" id="KW-0812">Transmembrane</keyword>
<dbReference type="Proteomes" id="UP000593576">
    <property type="component" value="Unassembled WGS sequence"/>
</dbReference>
<reference evidence="2 3" key="1">
    <citation type="journal article" date="2019" name="Genome Biol. Evol.">
        <title>Insights into the evolution of the New World diploid cottons (Gossypium, subgenus Houzingenia) based on genome sequencing.</title>
        <authorList>
            <person name="Grover C.E."/>
            <person name="Arick M.A. 2nd"/>
            <person name="Thrash A."/>
            <person name="Conover J.L."/>
            <person name="Sanders W.S."/>
            <person name="Peterson D.G."/>
            <person name="Frelichowski J.E."/>
            <person name="Scheffler J.A."/>
            <person name="Scheffler B.E."/>
            <person name="Wendel J.F."/>
        </authorList>
    </citation>
    <scope>NUCLEOTIDE SEQUENCE [LARGE SCALE GENOMIC DNA]</scope>
    <source>
        <strain evidence="2">1</strain>
        <tissue evidence="2">Leaf</tissue>
    </source>
</reference>
<name>A0A7J9N7S2_GOSSC</name>
<sequence>MGPQEPEQNITHMDASLYKAAVEGNIEEFNNKHGLQLESLKTPNHDNLLHLNLATQENATLLFNIFLSIINFFPLLYGCFSPPM</sequence>
<dbReference type="OrthoDB" id="1847170at2759"/>
<feature type="non-terminal residue" evidence="2">
    <location>
        <position position="84"/>
    </location>
</feature>